<dbReference type="PROSITE" id="PS50113">
    <property type="entry name" value="PAC"/>
    <property type="match status" value="1"/>
</dbReference>
<protein>
    <recommendedName>
        <fullName evidence="2">histidine kinase</fullName>
        <ecNumber evidence="2">2.7.13.3</ecNumber>
    </recommendedName>
</protein>
<dbReference type="Gene3D" id="1.10.510.10">
    <property type="entry name" value="Transferase(Phosphotransferase) domain 1"/>
    <property type="match status" value="1"/>
</dbReference>
<dbReference type="InterPro" id="IPR001610">
    <property type="entry name" value="PAC"/>
</dbReference>
<dbReference type="PRINTS" id="PR00344">
    <property type="entry name" value="BCTRLSENSOR"/>
</dbReference>
<dbReference type="eggNOG" id="COG0784">
    <property type="taxonomic scope" value="Bacteria"/>
</dbReference>
<dbReference type="RefSeq" id="WP_012473249.1">
    <property type="nucleotide sequence ID" value="NC_010830.1"/>
</dbReference>
<dbReference type="NCBIfam" id="TIGR00229">
    <property type="entry name" value="sensory_box"/>
    <property type="match status" value="1"/>
</dbReference>
<dbReference type="CDD" id="cd14014">
    <property type="entry name" value="STKc_PknB_like"/>
    <property type="match status" value="1"/>
</dbReference>
<keyword evidence="3 6" id="KW-0597">Phosphoprotein</keyword>
<keyword evidence="4" id="KW-0808">Transferase</keyword>
<evidence type="ECO:0000256" key="3">
    <source>
        <dbReference type="ARBA" id="ARBA00022553"/>
    </source>
</evidence>
<dbReference type="PANTHER" id="PTHR43642">
    <property type="entry name" value="HYBRID SIGNAL TRANSDUCTION HISTIDINE KINASE G"/>
    <property type="match status" value="1"/>
</dbReference>
<dbReference type="SUPFAM" id="SSF55785">
    <property type="entry name" value="PYP-like sensor domain (PAS domain)"/>
    <property type="match status" value="1"/>
</dbReference>
<evidence type="ECO:0000313" key="14">
    <source>
        <dbReference type="Proteomes" id="UP000001227"/>
    </source>
</evidence>
<dbReference type="InterPro" id="IPR053159">
    <property type="entry name" value="Hybrid_Histidine_Kinase"/>
</dbReference>
<dbReference type="Gene3D" id="2.10.70.100">
    <property type="match status" value="1"/>
</dbReference>
<dbReference type="InterPro" id="IPR041664">
    <property type="entry name" value="AAA_16"/>
</dbReference>
<feature type="coiled-coil region" evidence="7">
    <location>
        <begin position="1869"/>
        <end position="1903"/>
    </location>
</feature>
<dbReference type="InterPro" id="IPR000719">
    <property type="entry name" value="Prot_kinase_dom"/>
</dbReference>
<feature type="domain" description="Histidine kinase" evidence="9">
    <location>
        <begin position="1910"/>
        <end position="2144"/>
    </location>
</feature>
<dbReference type="PROSITE" id="PS51257">
    <property type="entry name" value="PROKAR_LIPOPROTEIN"/>
    <property type="match status" value="1"/>
</dbReference>
<gene>
    <name evidence="13" type="ordered locus">Aasi_1160</name>
</gene>
<dbReference type="Gene3D" id="1.10.287.130">
    <property type="match status" value="1"/>
</dbReference>
<dbReference type="InterPro" id="IPR000700">
    <property type="entry name" value="PAS-assoc_C"/>
</dbReference>
<dbReference type="SUPFAM" id="SSF56112">
    <property type="entry name" value="Protein kinase-like (PK-like)"/>
    <property type="match status" value="1"/>
</dbReference>
<dbReference type="InterPro" id="IPR035965">
    <property type="entry name" value="PAS-like_dom_sf"/>
</dbReference>
<dbReference type="InterPro" id="IPR029016">
    <property type="entry name" value="GAF-like_dom_sf"/>
</dbReference>
<dbReference type="EC" id="2.7.13.3" evidence="2"/>
<dbReference type="InterPro" id="IPR027417">
    <property type="entry name" value="P-loop_NTPase"/>
</dbReference>
<dbReference type="GO" id="GO:0005524">
    <property type="term" value="F:ATP binding"/>
    <property type="evidence" value="ECO:0007669"/>
    <property type="project" value="InterPro"/>
</dbReference>
<feature type="domain" description="Response regulatory" evidence="10">
    <location>
        <begin position="2172"/>
        <end position="2303"/>
    </location>
</feature>
<dbReference type="KEGG" id="aas:Aasi_1160"/>
<evidence type="ECO:0000256" key="1">
    <source>
        <dbReference type="ARBA" id="ARBA00000085"/>
    </source>
</evidence>
<dbReference type="SMART" id="SM00220">
    <property type="entry name" value="S_TKc"/>
    <property type="match status" value="1"/>
</dbReference>
<feature type="domain" description="PAC" evidence="12">
    <location>
        <begin position="1829"/>
        <end position="1881"/>
    </location>
</feature>
<dbReference type="CDD" id="cd00082">
    <property type="entry name" value="HisKA"/>
    <property type="match status" value="1"/>
</dbReference>
<dbReference type="Pfam" id="PF13191">
    <property type="entry name" value="AAA_16"/>
    <property type="match status" value="1"/>
</dbReference>
<dbReference type="eggNOG" id="COG3899">
    <property type="taxonomic scope" value="Bacteria"/>
</dbReference>
<dbReference type="Pfam" id="PF01590">
    <property type="entry name" value="GAF"/>
    <property type="match status" value="1"/>
</dbReference>
<evidence type="ECO:0000259" key="8">
    <source>
        <dbReference type="PROSITE" id="PS50011"/>
    </source>
</evidence>
<dbReference type="PROSITE" id="PS00108">
    <property type="entry name" value="PROTEIN_KINASE_ST"/>
    <property type="match status" value="1"/>
</dbReference>
<dbReference type="Gene3D" id="3.40.50.300">
    <property type="entry name" value="P-loop containing nucleotide triphosphate hydrolases"/>
    <property type="match status" value="1"/>
</dbReference>
<proteinExistence type="predicted"/>
<dbReference type="SMART" id="SM00086">
    <property type="entry name" value="PAC"/>
    <property type="match status" value="1"/>
</dbReference>
<dbReference type="Gene3D" id="3.30.200.20">
    <property type="entry name" value="Phosphorylase Kinase, domain 1"/>
    <property type="match status" value="1"/>
</dbReference>
<dbReference type="InterPro" id="IPR013655">
    <property type="entry name" value="PAS_fold_3"/>
</dbReference>
<evidence type="ECO:0000256" key="6">
    <source>
        <dbReference type="PROSITE-ProRule" id="PRU00169"/>
    </source>
</evidence>
<dbReference type="InterPro" id="IPR004358">
    <property type="entry name" value="Sig_transdc_His_kin-like_C"/>
</dbReference>
<evidence type="ECO:0000256" key="2">
    <source>
        <dbReference type="ARBA" id="ARBA00012438"/>
    </source>
</evidence>
<comment type="catalytic activity">
    <reaction evidence="1">
        <text>ATP + protein L-histidine = ADP + protein N-phospho-L-histidine.</text>
        <dbReference type="EC" id="2.7.13.3"/>
    </reaction>
</comment>
<dbReference type="SUPFAM" id="SSF55781">
    <property type="entry name" value="GAF domain-like"/>
    <property type="match status" value="1"/>
</dbReference>
<dbReference type="PROSITE" id="PS50112">
    <property type="entry name" value="PAS"/>
    <property type="match status" value="1"/>
</dbReference>
<dbReference type="Gene3D" id="3.30.565.10">
    <property type="entry name" value="Histidine kinase-like ATPase, C-terminal domain"/>
    <property type="match status" value="1"/>
</dbReference>
<dbReference type="CDD" id="cd17546">
    <property type="entry name" value="REC_hyHK_CKI1_RcsC-like"/>
    <property type="match status" value="1"/>
</dbReference>
<dbReference type="Pfam" id="PF00069">
    <property type="entry name" value="Pkinase"/>
    <property type="match status" value="1"/>
</dbReference>
<dbReference type="GO" id="GO:0000155">
    <property type="term" value="F:phosphorelay sensor kinase activity"/>
    <property type="evidence" value="ECO:0007669"/>
    <property type="project" value="InterPro"/>
</dbReference>
<dbReference type="PANTHER" id="PTHR43642:SF1">
    <property type="entry name" value="HYBRID SIGNAL TRANSDUCTION HISTIDINE KINASE G"/>
    <property type="match status" value="1"/>
</dbReference>
<dbReference type="InterPro" id="IPR011009">
    <property type="entry name" value="Kinase-like_dom_sf"/>
</dbReference>
<keyword evidence="14" id="KW-1185">Reference proteome</keyword>
<dbReference type="SMART" id="SM00448">
    <property type="entry name" value="REC"/>
    <property type="match status" value="1"/>
</dbReference>
<dbReference type="EMBL" id="CP001102">
    <property type="protein sequence ID" value="ACE06495.1"/>
    <property type="molecule type" value="Genomic_DNA"/>
</dbReference>
<dbReference type="SUPFAM" id="SSF55874">
    <property type="entry name" value="ATPase domain of HSP90 chaperone/DNA topoisomerase II/histidine kinase"/>
    <property type="match status" value="1"/>
</dbReference>
<dbReference type="SUPFAM" id="SSF47384">
    <property type="entry name" value="Homodimeric domain of signal transducing histidine kinase"/>
    <property type="match status" value="1"/>
</dbReference>
<evidence type="ECO:0000259" key="12">
    <source>
        <dbReference type="PROSITE" id="PS50113"/>
    </source>
</evidence>
<evidence type="ECO:0000259" key="9">
    <source>
        <dbReference type="PROSITE" id="PS50109"/>
    </source>
</evidence>
<dbReference type="Pfam" id="PF00072">
    <property type="entry name" value="Response_reg"/>
    <property type="match status" value="1"/>
</dbReference>
<dbReference type="Pfam" id="PF02518">
    <property type="entry name" value="HATPase_c"/>
    <property type="match status" value="1"/>
</dbReference>
<evidence type="ECO:0000256" key="7">
    <source>
        <dbReference type="SAM" id="Coils"/>
    </source>
</evidence>
<dbReference type="InterPro" id="IPR036890">
    <property type="entry name" value="HATPase_C_sf"/>
</dbReference>
<evidence type="ECO:0000259" key="11">
    <source>
        <dbReference type="PROSITE" id="PS50112"/>
    </source>
</evidence>
<dbReference type="eggNOG" id="COG2203">
    <property type="taxonomic scope" value="Bacteria"/>
</dbReference>
<dbReference type="SUPFAM" id="SSF52540">
    <property type="entry name" value="P-loop containing nucleoside triphosphate hydrolases"/>
    <property type="match status" value="1"/>
</dbReference>
<dbReference type="InterPro" id="IPR003594">
    <property type="entry name" value="HATPase_dom"/>
</dbReference>
<sequence length="2303" mass="260780">MKKNHNFVQLFRRCIFLASFIFQSCSKLQNPIIPGKKKQIPITQQVSKPERVPSNLSKKITNHPDLDCFYNSLEKGTDMIISAAHFAEISAVRQAGKSAPIQELPSSNLNNYLSISTRHNQRYPIKYQSKQPTTKTRTTKQDIVAKKQQHSQLRVTKLKQALLEKEIITKDRYQLRFYKELGLWKAEVIENYGSLSRTHHLPVYIAAGTDLLQVASSNELQQTRLIHVNLPKNKQPGYVYIGSVGLKGGGKTKANSISKVISTPAIPGYKLHTSLHIGTFSSIYRAICLADNHPVVIKVSAQKVITEKKAQRFLREFELGQQVHSPYVVRYLELKQDPAYGIAVVMEDDQAVELSTIVPREGFSNRDFIEIALQIVQGLQAIHDANIIHNDLKPSNIVIEPTTKAIKITDFNCASTLREEKRTAMPRRTGTLAYISPEQTGRVNRSVDYRTDFYSLGITFYQLLCGEPPFTAKDALGLIHQHLAKQPIPPHHRKPTIALPLSQMVMKLLDKEAENRYQSCEGILHDLRFCLPNLKETGTIPEFVLGQQDFSNKLTLSQQLYGRESEIKTLLDAFERVREGKREGLMVTGQPGVGKTILIQEIQKPIALKQGYFITGKFDQLNKNVAYSALTQAFNSLIQQWLSEDEIRITQWKTRLLVTLGAQAPFLTKVIPALALLIGEQPDTSITDINQAKNVFNWIFQEFIKICATTSHPLVIFLDDLQWADQASLELMTYLLQQPNIGHLLWIGAYRDTEITPSHPALQAITTLQEAQITIQKLPLAPLSLASLYQWIADSLHKPLIDIQPLVELIFQKTAGNPFFVKLFLQSLYDQRLLTFSPQTHWKWELAKIYQHPATENVITLMTYQIRQLPVTTQKALSVASCISHRLALSTLQTAMACSHEEVEKTLQPALNSGILIQVDHEVYFAHDRVQEAAYHLIAEEERAHTHLTIGQRLLANPTSEETLLLDIVAQFNRSRLLVTEPKERLRIARLNLKAAQKAKKATAYTSALDYLYVSRDWIDIETLWKTDYPLAFTFHKELAEIEYLSGHFETSEVLIKDMQPWLQSNLDKVDIFRLLIIQKTFQVHYHEAITIGQQALQLLGSSLPLDNLTEFLQREMPLLRQRLAGISFSSLLDAPLVVKPEKQALFKILESLYSAAYLTGSELYPAIALISINLSLNYGHTPESCHSYAAYGHLLCARFEEYALGYQFGNLALQLAEKLQLPVQHCQSSMIMLGFIYPWSKSIQQLPALLAAAYKSCLACGELEFAGYCANLTAQTLPYLGISLAKVQQEVLPLLQFAQNTKNQMTANIIQSVQRVLANLRGDTPDEWNFDTDTIDEAKFEEGCQQTNSFFALCFYYIFKAQTFYLYDDFKQALDNLALAKKHLIVITGHYITAIFNWYHSLIYLALYPTASIEDQQAYLEQVIQNQQQMQRWQASCPENFAHKYLLVEAELARLKGHYEQAEEYYDQVIELAGQHGFIQEQALAAKLAAKYWLARGRSVCAQSYLYITFNGYKQWGAKHKLMRFKAQYADLLKALTPPGLSQLVVNQETTLNGNTLQYLDLSSILKASYAISSEIELTKLLRSMMQIIIENAGAQQGAVLFVEADDTIFVQAEYAIDGTITTLQKIPLADWANGAHTVIQYVKRMQQPIVVDHATTHEQFKTDLYINRTQAKSILCVPLLKHKELQAILYVENNLMTHAFMPEQVQTVLILTAQMEISLENARYVARQLVLTQQLAEQSARRLIAEESLHAVTHDLKLALEASQAGTWNWWIDTDKVTWDTTNCALFGLTPDTFKGTYAAVVECVHPEDRERLNQCVKRCLEQDIPYDMEYRVIWPDGSQHVIVAHGHVYRDKDGKPIKMVGVCLDITQHKQLEQEWLEALEQAEEAQRQRADEAERHSEEQRWFIDTVCHEIRNPMSGISNTVSFMEEKLASLKAYKKSLPKPALEELVQTLEEDIKTIKHCVNHQIAVINGVLSLSRLEAGKEELIFEPFKPKAIIKDIITLFTPQLKTKQLDLIVDLPEQAIAIKGDPERFKIVLINLISNAIKFTEKGYIKVSLQIQSVDSSHVQVAICVEDTGTGMTPEEQSRLFQQFSRPLSSQYEGSGLGLAISKKLLDLMGGTIQVDSVKGQGSVFAIHLTCEIVGIEEKISPLINRKTPSTLPLLPPVAKHILVVEDNIVNQKILRRQLEAAGYTCTVADNGQKAIEAIGALEEVEMPEQWNLTAFDLILMDLEMPVMGGIEATGWIRKKEKQLGVPSIPIIGLSAYAEEVYGEKAKQAGMNNYLTKPYKREEMFKAIQAYR</sequence>
<keyword evidence="5" id="KW-0418">Kinase</keyword>
<dbReference type="SMART" id="SM00387">
    <property type="entry name" value="HATPase_c"/>
    <property type="match status" value="1"/>
</dbReference>
<dbReference type="Gene3D" id="3.40.50.2300">
    <property type="match status" value="1"/>
</dbReference>
<dbReference type="PROSITE" id="PS50109">
    <property type="entry name" value="HIS_KIN"/>
    <property type="match status" value="1"/>
</dbReference>
<evidence type="ECO:0000259" key="10">
    <source>
        <dbReference type="PROSITE" id="PS50110"/>
    </source>
</evidence>
<organism evidence="13 14">
    <name type="scientific">Amoebophilus asiaticus (strain 5a2)</name>
    <dbReference type="NCBI Taxonomy" id="452471"/>
    <lineage>
        <taxon>Bacteria</taxon>
        <taxon>Pseudomonadati</taxon>
        <taxon>Bacteroidota</taxon>
        <taxon>Cytophagia</taxon>
        <taxon>Cytophagales</taxon>
        <taxon>Amoebophilaceae</taxon>
        <taxon>Candidatus Amoebophilus</taxon>
    </lineage>
</organism>
<dbReference type="STRING" id="452471.Aasi_1160"/>
<dbReference type="HOGENOM" id="CLU_000445_34_2_10"/>
<dbReference type="CDD" id="cd00130">
    <property type="entry name" value="PAS"/>
    <property type="match status" value="1"/>
</dbReference>
<dbReference type="InterPro" id="IPR036097">
    <property type="entry name" value="HisK_dim/P_sf"/>
</dbReference>
<name>B3ETE3_AMOA5</name>
<dbReference type="InterPro" id="IPR008271">
    <property type="entry name" value="Ser/Thr_kinase_AS"/>
</dbReference>
<feature type="modified residue" description="4-aspartylphosphate" evidence="6">
    <location>
        <position position="2233"/>
    </location>
</feature>
<dbReference type="SMART" id="SM00065">
    <property type="entry name" value="GAF"/>
    <property type="match status" value="1"/>
</dbReference>
<dbReference type="InterPro" id="IPR001789">
    <property type="entry name" value="Sig_transdc_resp-reg_receiver"/>
</dbReference>
<dbReference type="eggNOG" id="COG0515">
    <property type="taxonomic scope" value="Bacteria"/>
</dbReference>
<dbReference type="InterPro" id="IPR003018">
    <property type="entry name" value="GAF"/>
</dbReference>
<dbReference type="CDD" id="cd16922">
    <property type="entry name" value="HATPase_EvgS-ArcB-TorS-like"/>
    <property type="match status" value="1"/>
</dbReference>
<reference evidence="13 14" key="1">
    <citation type="journal article" date="2010" name="J. Bacteriol.">
        <title>The genome of the amoeba symbiont 'Candidatus Amoebophilus asiaticus' reveals common mechanisms for host cell interaction among amoeba-associated bacteria.</title>
        <authorList>
            <person name="Schmitz-Esser S."/>
            <person name="Tischler P."/>
            <person name="Arnold R."/>
            <person name="Montanaro J."/>
            <person name="Wagner M."/>
            <person name="Rattei T."/>
            <person name="Horn M."/>
        </authorList>
    </citation>
    <scope>NUCLEOTIDE SEQUENCE [LARGE SCALE GENOMIC DNA]</scope>
    <source>
        <strain evidence="13 14">5a2</strain>
    </source>
</reference>
<dbReference type="Pfam" id="PF00512">
    <property type="entry name" value="HisKA"/>
    <property type="match status" value="1"/>
</dbReference>
<dbReference type="InterPro" id="IPR000014">
    <property type="entry name" value="PAS"/>
</dbReference>
<dbReference type="InterPro" id="IPR003661">
    <property type="entry name" value="HisK_dim/P_dom"/>
</dbReference>
<feature type="domain" description="Protein kinase" evidence="8">
    <location>
        <begin position="269"/>
        <end position="528"/>
    </location>
</feature>
<dbReference type="GO" id="GO:0009882">
    <property type="term" value="F:blue light photoreceptor activity"/>
    <property type="evidence" value="ECO:0007669"/>
    <property type="project" value="UniProtKB-ARBA"/>
</dbReference>
<dbReference type="Gene3D" id="3.30.450.20">
    <property type="entry name" value="PAS domain"/>
    <property type="match status" value="1"/>
</dbReference>
<evidence type="ECO:0000313" key="13">
    <source>
        <dbReference type="EMBL" id="ACE06495.1"/>
    </source>
</evidence>
<dbReference type="PROSITE" id="PS50110">
    <property type="entry name" value="RESPONSE_REGULATORY"/>
    <property type="match status" value="1"/>
</dbReference>
<dbReference type="SMART" id="SM00388">
    <property type="entry name" value="HisKA"/>
    <property type="match status" value="1"/>
</dbReference>
<evidence type="ECO:0000256" key="5">
    <source>
        <dbReference type="ARBA" id="ARBA00022777"/>
    </source>
</evidence>
<feature type="domain" description="PAS" evidence="11">
    <location>
        <begin position="1779"/>
        <end position="1826"/>
    </location>
</feature>
<dbReference type="Gene3D" id="3.30.450.40">
    <property type="match status" value="1"/>
</dbReference>
<dbReference type="PROSITE" id="PS50011">
    <property type="entry name" value="PROTEIN_KINASE_DOM"/>
    <property type="match status" value="1"/>
</dbReference>
<dbReference type="Pfam" id="PF08447">
    <property type="entry name" value="PAS_3"/>
    <property type="match status" value="1"/>
</dbReference>
<accession>B3ETE3</accession>
<evidence type="ECO:0000256" key="4">
    <source>
        <dbReference type="ARBA" id="ARBA00022679"/>
    </source>
</evidence>
<dbReference type="InterPro" id="IPR011006">
    <property type="entry name" value="CheY-like_superfamily"/>
</dbReference>
<dbReference type="FunFam" id="3.30.565.10:FF:000010">
    <property type="entry name" value="Sensor histidine kinase RcsC"/>
    <property type="match status" value="1"/>
</dbReference>
<dbReference type="SUPFAM" id="SSF52172">
    <property type="entry name" value="CheY-like"/>
    <property type="match status" value="1"/>
</dbReference>
<keyword evidence="7" id="KW-0175">Coiled coil</keyword>
<dbReference type="Proteomes" id="UP000001227">
    <property type="component" value="Chromosome"/>
</dbReference>
<dbReference type="InterPro" id="IPR005467">
    <property type="entry name" value="His_kinase_dom"/>
</dbReference>
<dbReference type="eggNOG" id="COG2205">
    <property type="taxonomic scope" value="Bacteria"/>
</dbReference>